<dbReference type="InParanoid" id="A0A1V9X9U7"/>
<protein>
    <submittedName>
        <fullName evidence="1">Uncharacterized protein</fullName>
    </submittedName>
</protein>
<dbReference type="EMBL" id="MNPL01017912">
    <property type="protein sequence ID" value="OQR70325.1"/>
    <property type="molecule type" value="Genomic_DNA"/>
</dbReference>
<dbReference type="Proteomes" id="UP000192247">
    <property type="component" value="Unassembled WGS sequence"/>
</dbReference>
<accession>A0A1V9X9U7</accession>
<name>A0A1V9X9U7_9ACAR</name>
<keyword evidence="2" id="KW-1185">Reference proteome</keyword>
<reference evidence="1 2" key="1">
    <citation type="journal article" date="2017" name="Gigascience">
        <title>Draft genome of the honey bee ectoparasitic mite, Tropilaelaps mercedesae, is shaped by the parasitic life history.</title>
        <authorList>
            <person name="Dong X."/>
            <person name="Armstrong S.D."/>
            <person name="Xia D."/>
            <person name="Makepeace B.L."/>
            <person name="Darby A.C."/>
            <person name="Kadowaki T."/>
        </authorList>
    </citation>
    <scope>NUCLEOTIDE SEQUENCE [LARGE SCALE GENOMIC DNA]</scope>
    <source>
        <strain evidence="1">Wuxi-XJTLU</strain>
    </source>
</reference>
<sequence>MSSYWDTSKPIWNIGVLRTMWLILSRGQLLDRPVRSHPEHGNDSDRILRTELGWDIALRLTQRAACSIILSLCQSVTPNAVMATKLRVCDVRHATPRRTEVNEKAGEMVD</sequence>
<dbReference type="AlphaFoldDB" id="A0A1V9X9U7"/>
<gene>
    <name evidence="1" type="ORF">BIW11_11696</name>
</gene>
<proteinExistence type="predicted"/>
<organism evidence="1 2">
    <name type="scientific">Tropilaelaps mercedesae</name>
    <dbReference type="NCBI Taxonomy" id="418985"/>
    <lineage>
        <taxon>Eukaryota</taxon>
        <taxon>Metazoa</taxon>
        <taxon>Ecdysozoa</taxon>
        <taxon>Arthropoda</taxon>
        <taxon>Chelicerata</taxon>
        <taxon>Arachnida</taxon>
        <taxon>Acari</taxon>
        <taxon>Parasitiformes</taxon>
        <taxon>Mesostigmata</taxon>
        <taxon>Gamasina</taxon>
        <taxon>Dermanyssoidea</taxon>
        <taxon>Laelapidae</taxon>
        <taxon>Tropilaelaps</taxon>
    </lineage>
</organism>
<evidence type="ECO:0000313" key="2">
    <source>
        <dbReference type="Proteomes" id="UP000192247"/>
    </source>
</evidence>
<comment type="caution">
    <text evidence="1">The sequence shown here is derived from an EMBL/GenBank/DDBJ whole genome shotgun (WGS) entry which is preliminary data.</text>
</comment>
<evidence type="ECO:0000313" key="1">
    <source>
        <dbReference type="EMBL" id="OQR70325.1"/>
    </source>
</evidence>